<reference evidence="2 3" key="1">
    <citation type="submission" date="2018-10" db="EMBL/GenBank/DDBJ databases">
        <title>The complete genome of Acinetobacter wuhouensis strain WCHAW010062.</title>
        <authorList>
            <person name="Hu Y."/>
            <person name="Long H."/>
            <person name="Feng Y."/>
            <person name="Zong Z."/>
        </authorList>
    </citation>
    <scope>NUCLEOTIDE SEQUENCE [LARGE SCALE GENOMIC DNA]</scope>
    <source>
        <strain evidence="2 3">WCHAW010062</strain>
    </source>
</reference>
<evidence type="ECO:0000313" key="2">
    <source>
        <dbReference type="EMBL" id="AYO53966.1"/>
    </source>
</evidence>
<accession>A0A3G2T2J8</accession>
<evidence type="ECO:0000313" key="3">
    <source>
        <dbReference type="Proteomes" id="UP000279962"/>
    </source>
</evidence>
<dbReference type="AlphaFoldDB" id="A0A3G2T2J8"/>
<dbReference type="Proteomes" id="UP000279962">
    <property type="component" value="Chromosome"/>
</dbReference>
<evidence type="ECO:0000256" key="1">
    <source>
        <dbReference type="SAM" id="SignalP"/>
    </source>
</evidence>
<name>A0A3G2T2J8_9GAMM</name>
<feature type="chain" id="PRO_5017938980" description="Outer membrane assembly lipoprotein YfiO" evidence="1">
    <location>
        <begin position="29"/>
        <end position="695"/>
    </location>
</feature>
<feature type="signal peptide" evidence="1">
    <location>
        <begin position="1"/>
        <end position="28"/>
    </location>
</feature>
<evidence type="ECO:0008006" key="4">
    <source>
        <dbReference type="Google" id="ProtNLM"/>
    </source>
</evidence>
<sequence length="695" mass="79779">MKTQTKFIYKILFSSTLPFLFYSATVHAGAEDICEPDFYLNGDSYNKCSNLPVLVPSNDNQTNMLLLLSDLGLANIKPRQPDTELWTSAYGQTPFEGVPSAENRIINQRIKFANGQQGYDERCNTLANGKTSFITQVQNNKNISASEKQALIAERNKISECTNKIPLIPINAQWSPTTRQYASYLNATIAFYNANFSTATKIYSVLSTVDDAWLKETSQYMLIRSSLNSAYATGTNQYGDVDLDKINKTLLKQFVDNITAYLKAYPSGQYAASARGFMRRGFWLTGRQDLLVNEIVWQINNPKSKYYNLDVNEFPAEIDRRVFGSRYFNVKNLNDPFLLATYDLMQMRDSSAEGYKPITWTQLNAQKETFKNQPELFKHLQAVHLFYVQKKPQEASKYLSDSNDLNQYIQLSQAFLKGQILEKTNPTQAEQYWSQLLNKSKNSYQRGLFETALSNHLNTKQDVSAFIGKKPLIGQINLQKRFILYKANNKSLQNIIQNNVATTDQKQAAIYTLLHKSLNLQNYALFNQYYSQLPKDAVQYKDYESSDKYKEKPPFADFVWNGTTITQQLKCSNLPTLTSQLEKSPKDPLLNVCMGEYVRTGHHGFPYQMNGENTSNQEDKGEFSRGDIYKSIIKSNTKGELHAYALYRAIMCYSPSGMNDCNDKEVPKTVRKQWYDQIKQDYPNTTWAKSLKYYW</sequence>
<keyword evidence="1" id="KW-0732">Signal</keyword>
<dbReference type="EMBL" id="CP033133">
    <property type="protein sequence ID" value="AYO53966.1"/>
    <property type="molecule type" value="Genomic_DNA"/>
</dbReference>
<protein>
    <recommendedName>
        <fullName evidence="4">Outer membrane assembly lipoprotein YfiO</fullName>
    </recommendedName>
</protein>
<gene>
    <name evidence="2" type="ORF">CDG68_10120</name>
</gene>
<organism evidence="2 3">
    <name type="scientific">Acinetobacter wuhouensis</name>
    <dbReference type="NCBI Taxonomy" id="1879050"/>
    <lineage>
        <taxon>Bacteria</taxon>
        <taxon>Pseudomonadati</taxon>
        <taxon>Pseudomonadota</taxon>
        <taxon>Gammaproteobacteria</taxon>
        <taxon>Moraxellales</taxon>
        <taxon>Moraxellaceae</taxon>
        <taxon>Acinetobacter</taxon>
    </lineage>
</organism>
<proteinExistence type="predicted"/>
<dbReference type="RefSeq" id="WP_087552745.1">
    <property type="nucleotide sequence ID" value="NZ_CP033133.1"/>
</dbReference>